<dbReference type="Pfam" id="PF10416">
    <property type="entry name" value="IBD"/>
    <property type="match status" value="1"/>
</dbReference>
<dbReference type="Gene3D" id="1.10.10.10">
    <property type="entry name" value="Winged helix-like DNA-binding domain superfamily/Winged helix DNA-binding domain"/>
    <property type="match status" value="1"/>
</dbReference>
<dbReference type="KEGG" id="tva:4749354"/>
<dbReference type="AlphaFoldDB" id="A2FTW4"/>
<dbReference type="InterPro" id="IPR036388">
    <property type="entry name" value="WH-like_DNA-bd_sf"/>
</dbReference>
<proteinExistence type="predicted"/>
<dbReference type="OrthoDB" id="10436355at2759"/>
<dbReference type="InParanoid" id="A2FTW4"/>
<reference evidence="3" key="2">
    <citation type="journal article" date="2007" name="Science">
        <title>Draft genome sequence of the sexually transmitted pathogen Trichomonas vaginalis.</title>
        <authorList>
            <person name="Carlton J.M."/>
            <person name="Hirt R.P."/>
            <person name="Silva J.C."/>
            <person name="Delcher A.L."/>
            <person name="Schatz M."/>
            <person name="Zhao Q."/>
            <person name="Wortman J.R."/>
            <person name="Bidwell S.L."/>
            <person name="Alsmark U.C.M."/>
            <person name="Besteiro S."/>
            <person name="Sicheritz-Ponten T."/>
            <person name="Noel C.J."/>
            <person name="Dacks J.B."/>
            <person name="Foster P.G."/>
            <person name="Simillion C."/>
            <person name="Van de Peer Y."/>
            <person name="Miranda-Saavedra D."/>
            <person name="Barton G.J."/>
            <person name="Westrop G.D."/>
            <person name="Mueller S."/>
            <person name="Dessi D."/>
            <person name="Fiori P.L."/>
            <person name="Ren Q."/>
            <person name="Paulsen I."/>
            <person name="Zhang H."/>
            <person name="Bastida-Corcuera F.D."/>
            <person name="Simoes-Barbosa A."/>
            <person name="Brown M.T."/>
            <person name="Hayes R.D."/>
            <person name="Mukherjee M."/>
            <person name="Okumura C.Y."/>
            <person name="Schneider R."/>
            <person name="Smith A.J."/>
            <person name="Vanacova S."/>
            <person name="Villalvazo M."/>
            <person name="Haas B.J."/>
            <person name="Pertea M."/>
            <person name="Feldblyum T.V."/>
            <person name="Utterback T.R."/>
            <person name="Shu C.L."/>
            <person name="Osoegawa K."/>
            <person name="de Jong P.J."/>
            <person name="Hrdy I."/>
            <person name="Horvathova L."/>
            <person name="Zubacova Z."/>
            <person name="Dolezal P."/>
            <person name="Malik S.B."/>
            <person name="Logsdon J.M. Jr."/>
            <person name="Henze K."/>
            <person name="Gupta A."/>
            <person name="Wang C.C."/>
            <person name="Dunne R.L."/>
            <person name="Upcroft J.A."/>
            <person name="Upcroft P."/>
            <person name="White O."/>
            <person name="Salzberg S.L."/>
            <person name="Tang P."/>
            <person name="Chiu C.-H."/>
            <person name="Lee Y.-S."/>
            <person name="Embley T.M."/>
            <person name="Coombs G.H."/>
            <person name="Mottram J.C."/>
            <person name="Tachezy J."/>
            <person name="Fraser-Liggett C.M."/>
            <person name="Johnson P.J."/>
        </authorList>
    </citation>
    <scope>NUCLEOTIDE SEQUENCE [LARGE SCALE GENOMIC DNA]</scope>
    <source>
        <strain evidence="3">G3</strain>
    </source>
</reference>
<dbReference type="RefSeq" id="XP_001304584.1">
    <property type="nucleotide sequence ID" value="XM_001304583.1"/>
</dbReference>
<evidence type="ECO:0000313" key="4">
    <source>
        <dbReference type="Proteomes" id="UP000001542"/>
    </source>
</evidence>
<evidence type="ECO:0000313" key="3">
    <source>
        <dbReference type="EMBL" id="EAX91654.1"/>
    </source>
</evidence>
<name>A2FTW4_TRIV3</name>
<dbReference type="Proteomes" id="UP000001542">
    <property type="component" value="Unassembled WGS sequence"/>
</dbReference>
<dbReference type="EMBL" id="DS114019">
    <property type="protein sequence ID" value="EAX91654.1"/>
    <property type="molecule type" value="Genomic_DNA"/>
</dbReference>
<evidence type="ECO:0000256" key="1">
    <source>
        <dbReference type="SAM" id="MobiDB-lite"/>
    </source>
</evidence>
<dbReference type="VEuPathDB" id="TrichDB:TVAG_323700"/>
<accession>A2FTW4</accession>
<organism evidence="3 4">
    <name type="scientific">Trichomonas vaginalis (strain ATCC PRA-98 / G3)</name>
    <dbReference type="NCBI Taxonomy" id="412133"/>
    <lineage>
        <taxon>Eukaryota</taxon>
        <taxon>Metamonada</taxon>
        <taxon>Parabasalia</taxon>
        <taxon>Trichomonadida</taxon>
        <taxon>Trichomonadidae</taxon>
        <taxon>Trichomonas</taxon>
    </lineage>
</organism>
<keyword evidence="4" id="KW-1185">Reference proteome</keyword>
<dbReference type="InterPro" id="IPR018845">
    <property type="entry name" value="Initiator-bd"/>
</dbReference>
<dbReference type="VEuPathDB" id="TrichDB:TVAGG3_0020970"/>
<feature type="domain" description="Initiator binding" evidence="2">
    <location>
        <begin position="176"/>
        <end position="267"/>
    </location>
</feature>
<feature type="region of interest" description="Disordered" evidence="1">
    <location>
        <begin position="1"/>
        <end position="62"/>
    </location>
</feature>
<reference evidence="3" key="1">
    <citation type="submission" date="2006-10" db="EMBL/GenBank/DDBJ databases">
        <authorList>
            <person name="Amadeo P."/>
            <person name="Zhao Q."/>
            <person name="Wortman J."/>
            <person name="Fraser-Liggett C."/>
            <person name="Carlton J."/>
        </authorList>
    </citation>
    <scope>NUCLEOTIDE SEQUENCE</scope>
    <source>
        <strain evidence="3">G3</strain>
    </source>
</reference>
<protein>
    <recommendedName>
        <fullName evidence="2">Initiator binding domain-containing protein</fullName>
    </recommendedName>
</protein>
<sequence>MSKDDFWLNSPTDPPSSDWALNSPQRSGFVDPIDMDLPYMDSPLQMNFDPTLPPSPNPTSPGQIPDLIFGDTPAEFPNFAPPQLIPQHRRTPSSPARAPMFNFAQYREVPAPAAEAPEAKRTQPIVQPTPQHTRSLTSPATLPAINDGFEAALSDPGIKFNPKKLGFIPSKIWTDQEFSFGYLVQNFFQKKNNANSRFSHKLYNALKIAESDRLYADLLGVEWLNDRVLRVEKNRFARLLGIRTIDGSFFHQQGNFPSHGFIELDPNTAPQMVTPKDLEGVDYDNVRLLFHSQNIFIRGCNESVLEACKWTSSRKRNV</sequence>
<evidence type="ECO:0000259" key="2">
    <source>
        <dbReference type="Pfam" id="PF10416"/>
    </source>
</evidence>
<gene>
    <name evidence="3" type="ORF">TVAG_323700</name>
</gene>